<dbReference type="InterPro" id="IPR008775">
    <property type="entry name" value="Phytyl_CoA_dOase-like"/>
</dbReference>
<dbReference type="PANTHER" id="PTHR20883:SF48">
    <property type="entry name" value="ECTOINE DIOXYGENASE"/>
    <property type="match status" value="1"/>
</dbReference>
<dbReference type="PANTHER" id="PTHR20883">
    <property type="entry name" value="PHYTANOYL-COA DIOXYGENASE DOMAIN CONTAINING 1"/>
    <property type="match status" value="1"/>
</dbReference>
<dbReference type="Pfam" id="PF05721">
    <property type="entry name" value="PhyH"/>
    <property type="match status" value="1"/>
</dbReference>
<dbReference type="GO" id="GO:0016706">
    <property type="term" value="F:2-oxoglutarate-dependent dioxygenase activity"/>
    <property type="evidence" value="ECO:0007669"/>
    <property type="project" value="UniProtKB-ARBA"/>
</dbReference>
<evidence type="ECO:0000313" key="1">
    <source>
        <dbReference type="EMBL" id="MYD91602.1"/>
    </source>
</evidence>
<reference evidence="1" key="1">
    <citation type="submission" date="2019-09" db="EMBL/GenBank/DDBJ databases">
        <title>Characterisation of the sponge microbiome using genome-centric metagenomics.</title>
        <authorList>
            <person name="Engelberts J.P."/>
            <person name="Robbins S.J."/>
            <person name="De Goeij J.M."/>
            <person name="Aranda M."/>
            <person name="Bell S.C."/>
            <person name="Webster N.S."/>
        </authorList>
    </citation>
    <scope>NUCLEOTIDE SEQUENCE</scope>
    <source>
        <strain evidence="1">SB0662_bin_9</strain>
    </source>
</reference>
<proteinExistence type="predicted"/>
<keyword evidence="1" id="KW-0223">Dioxygenase</keyword>
<name>A0A6B1DY71_9CHLR</name>
<sequence>MQSEWLNHQLTDEEREAFDRDGFFLVENAISEETVVRANAAVDRLMAAYRDQEGLDENARLNYLDFIGRDREFMDLLDCPTTFPKVWNILGWNIQLYHSHLIWTPPLQPGDPDPGYNWHKDSGRLNQELETDPQPRISLKVAYFLTDTSVPGRANLYVVPGSHLTNKLDDIVDGQPRGAMPVLAKPGTAVFFDRRIFHASSPNTSDVTRKVLFYGYSYRWLRPRDDMRIEEWLDDADPIQQQLLGVSLSGGHGYSSPQEEDVPLRAWMREQLGTASVPA</sequence>
<dbReference type="AlphaFoldDB" id="A0A6B1DY71"/>
<dbReference type="GO" id="GO:0005506">
    <property type="term" value="F:iron ion binding"/>
    <property type="evidence" value="ECO:0007669"/>
    <property type="project" value="UniProtKB-ARBA"/>
</dbReference>
<dbReference type="SUPFAM" id="SSF51197">
    <property type="entry name" value="Clavaminate synthase-like"/>
    <property type="match status" value="1"/>
</dbReference>
<accession>A0A6B1DY71</accession>
<gene>
    <name evidence="1" type="ORF">F4Y08_14940</name>
</gene>
<dbReference type="Gene3D" id="2.60.120.620">
    <property type="entry name" value="q2cbj1_9rhob like domain"/>
    <property type="match status" value="1"/>
</dbReference>
<dbReference type="EMBL" id="VXPY01000104">
    <property type="protein sequence ID" value="MYD91602.1"/>
    <property type="molecule type" value="Genomic_DNA"/>
</dbReference>
<protein>
    <submittedName>
        <fullName evidence="1">Phytanoyl-CoA dioxygenase family protein</fullName>
    </submittedName>
</protein>
<keyword evidence="1" id="KW-0560">Oxidoreductase</keyword>
<organism evidence="1">
    <name type="scientific">Caldilineaceae bacterium SB0662_bin_9</name>
    <dbReference type="NCBI Taxonomy" id="2605258"/>
    <lineage>
        <taxon>Bacteria</taxon>
        <taxon>Bacillati</taxon>
        <taxon>Chloroflexota</taxon>
        <taxon>Caldilineae</taxon>
        <taxon>Caldilineales</taxon>
        <taxon>Caldilineaceae</taxon>
    </lineage>
</organism>
<comment type="caution">
    <text evidence="1">The sequence shown here is derived from an EMBL/GenBank/DDBJ whole genome shotgun (WGS) entry which is preliminary data.</text>
</comment>